<evidence type="ECO:0000313" key="3">
    <source>
        <dbReference type="Proteomes" id="UP000800200"/>
    </source>
</evidence>
<proteinExistence type="predicted"/>
<feature type="compositionally biased region" description="Basic residues" evidence="1">
    <location>
        <begin position="89"/>
        <end position="99"/>
    </location>
</feature>
<dbReference type="Proteomes" id="UP000800200">
    <property type="component" value="Unassembled WGS sequence"/>
</dbReference>
<evidence type="ECO:0000256" key="1">
    <source>
        <dbReference type="SAM" id="MobiDB-lite"/>
    </source>
</evidence>
<evidence type="ECO:0000313" key="2">
    <source>
        <dbReference type="EMBL" id="KAF2195920.1"/>
    </source>
</evidence>
<feature type="region of interest" description="Disordered" evidence="1">
    <location>
        <begin position="24"/>
        <end position="43"/>
    </location>
</feature>
<dbReference type="EMBL" id="ML994610">
    <property type="protein sequence ID" value="KAF2195920.1"/>
    <property type="molecule type" value="Genomic_DNA"/>
</dbReference>
<organism evidence="2 3">
    <name type="scientific">Zopfia rhizophila CBS 207.26</name>
    <dbReference type="NCBI Taxonomy" id="1314779"/>
    <lineage>
        <taxon>Eukaryota</taxon>
        <taxon>Fungi</taxon>
        <taxon>Dikarya</taxon>
        <taxon>Ascomycota</taxon>
        <taxon>Pezizomycotina</taxon>
        <taxon>Dothideomycetes</taxon>
        <taxon>Dothideomycetes incertae sedis</taxon>
        <taxon>Zopfiaceae</taxon>
        <taxon>Zopfia</taxon>
    </lineage>
</organism>
<protein>
    <submittedName>
        <fullName evidence="2">Uncharacterized protein</fullName>
    </submittedName>
</protein>
<reference evidence="2" key="1">
    <citation type="journal article" date="2020" name="Stud. Mycol.">
        <title>101 Dothideomycetes genomes: a test case for predicting lifestyles and emergence of pathogens.</title>
        <authorList>
            <person name="Haridas S."/>
            <person name="Albert R."/>
            <person name="Binder M."/>
            <person name="Bloem J."/>
            <person name="Labutti K."/>
            <person name="Salamov A."/>
            <person name="Andreopoulos B."/>
            <person name="Baker S."/>
            <person name="Barry K."/>
            <person name="Bills G."/>
            <person name="Bluhm B."/>
            <person name="Cannon C."/>
            <person name="Castanera R."/>
            <person name="Culley D."/>
            <person name="Daum C."/>
            <person name="Ezra D."/>
            <person name="Gonzalez J."/>
            <person name="Henrissat B."/>
            <person name="Kuo A."/>
            <person name="Liang C."/>
            <person name="Lipzen A."/>
            <person name="Lutzoni F."/>
            <person name="Magnuson J."/>
            <person name="Mondo S."/>
            <person name="Nolan M."/>
            <person name="Ohm R."/>
            <person name="Pangilinan J."/>
            <person name="Park H.-J."/>
            <person name="Ramirez L."/>
            <person name="Alfaro M."/>
            <person name="Sun H."/>
            <person name="Tritt A."/>
            <person name="Yoshinaga Y."/>
            <person name="Zwiers L.-H."/>
            <person name="Turgeon B."/>
            <person name="Goodwin S."/>
            <person name="Spatafora J."/>
            <person name="Crous P."/>
            <person name="Grigoriev I."/>
        </authorList>
    </citation>
    <scope>NUCLEOTIDE SEQUENCE</scope>
    <source>
        <strain evidence="2">CBS 207.26</strain>
    </source>
</reference>
<keyword evidence="3" id="KW-1185">Reference proteome</keyword>
<accession>A0A6A6F0M5</accession>
<dbReference type="AlphaFoldDB" id="A0A6A6F0M5"/>
<name>A0A6A6F0M5_9PEZI</name>
<gene>
    <name evidence="2" type="ORF">K469DRAFT_744335</name>
</gene>
<feature type="region of interest" description="Disordered" evidence="1">
    <location>
        <begin position="67"/>
        <end position="132"/>
    </location>
</feature>
<sequence>MKPHHVTILDISNTDIKGESMGTTDLNDYPWKMDAWPKPTQRNTRERVILHELEPREDLSPLYDHEMEENNEESTALKKHSGHGGEVCKRRRPRKRLRGTKGTSIETAIVVDDDDDDDKEIRRSTRTTIPPN</sequence>